<dbReference type="OrthoDB" id="9950536at2759"/>
<sequence>MAEGATSLKEMRAQMAAAAQAQAEERRSQMAGSPAPLTNTSSTPRTPGARPVIDGAALRVDDKLRVARERREQQERQLAARESQILERERKAQLQYERQMEERQKKLEEQRRREEERRAAVEEKRRQKQEEDKERYEAVMRRTLERSQRLEQRQKRWSWGGGLTTDTAPKSVGEVAAPSCSDPQGPEKTQQVDKRSTSTMNLKQPVESAISKRLSSSSAALVNSPDKSTKRRSSSLNRLSSNCSQQGKEPQKPHQGTLTGSALKKRSSSLSRVGSQSQCATKTEKGTKEEQEHRLVDRGVFSRLLAPTQASLARSKSAAMLSAERADTPALAGPLPRVPLRSRSVDRQKGPPSLGSSEVATDSTQPRARFSSPGVRRPPSPSGAHSRRRSPSPAFTGSGDRRSPSPVTPRQSPHTRPPSPGGTSQPTSKQPPMQRPPLTPAGPPTLRKRDPKPKQSSLAQPTGPQTPELSPATGTPTAAPSSKTKDDSSCKTTSAEEAAKILSENRRLAREQKEREEEQRLQREEEEQRRLKEDQEARRAEEEQIRLLEGERKKEEARKREEEQQKREEEARAELEQLEQLEQEEQERQAVLQKEREEAEARALEEAEKQRQQREKMLQQNQQERMERKKRIEEIMKRTRKTDQSDKREEEKSNENGEKAFDHFSEAEVVQLDSGKVSAEAPDLKQGLEKEELTRNVNGEVAQENKENHSTFLQEQLVVGTVPKSHPAEGSGCLNGKTGNWTFEELIDLGVADGHSPNVMNQDGGLQGPRPAFEDKPLHQGQPIGALSEA</sequence>
<dbReference type="PANTHER" id="PTHR15073">
    <property type="entry name" value="MICROTUBULE-ASSOCIATED PROTEIN"/>
    <property type="match status" value="1"/>
</dbReference>
<feature type="compositionally biased region" description="Polar residues" evidence="6">
    <location>
        <begin position="36"/>
        <end position="45"/>
    </location>
</feature>
<feature type="compositionally biased region" description="Polar residues" evidence="6">
    <location>
        <begin position="354"/>
        <end position="366"/>
    </location>
</feature>
<feature type="compositionally biased region" description="Polar residues" evidence="6">
    <location>
        <begin position="243"/>
        <end position="259"/>
    </location>
</feature>
<feature type="compositionally biased region" description="Low complexity" evidence="6">
    <location>
        <begin position="13"/>
        <end position="22"/>
    </location>
</feature>
<comment type="similarity">
    <text evidence="2">Belongs to the MAP7 family.</text>
</comment>
<dbReference type="PANTHER" id="PTHR15073:SF5">
    <property type="entry name" value="MAP7 DOMAIN-CONTAINING PROTEIN 3"/>
    <property type="match status" value="1"/>
</dbReference>
<evidence type="ECO:0000313" key="8">
    <source>
        <dbReference type="Proteomes" id="UP000694397"/>
    </source>
</evidence>
<keyword evidence="4" id="KW-0175">Coiled coil</keyword>
<feature type="compositionally biased region" description="Basic and acidic residues" evidence="6">
    <location>
        <begin position="593"/>
        <end position="617"/>
    </location>
</feature>
<keyword evidence="8" id="KW-1185">Reference proteome</keyword>
<accession>A0A8C9V1Q3</accession>
<dbReference type="GO" id="GO:0015630">
    <property type="term" value="C:microtubule cytoskeleton"/>
    <property type="evidence" value="ECO:0007669"/>
    <property type="project" value="InterPro"/>
</dbReference>
<reference evidence="7 8" key="1">
    <citation type="submission" date="2019-04" db="EMBL/GenBank/DDBJ databases">
        <authorList>
            <consortium name="Wellcome Sanger Institute Data Sharing"/>
        </authorList>
    </citation>
    <scope>NUCLEOTIDE SEQUENCE [LARGE SCALE GENOMIC DNA]</scope>
</reference>
<feature type="region of interest" description="Disordered" evidence="6">
    <location>
        <begin position="754"/>
        <end position="790"/>
    </location>
</feature>
<feature type="compositionally biased region" description="Polar residues" evidence="6">
    <location>
        <begin position="454"/>
        <end position="480"/>
    </location>
</feature>
<evidence type="ECO:0000256" key="2">
    <source>
        <dbReference type="ARBA" id="ARBA00007525"/>
    </source>
</evidence>
<feature type="compositionally biased region" description="Acidic residues" evidence="6">
    <location>
        <begin position="576"/>
        <end position="585"/>
    </location>
</feature>
<dbReference type="Ensembl" id="ENSSFOT00015013138.2">
    <property type="protein sequence ID" value="ENSSFOP00015012975.1"/>
    <property type="gene ID" value="ENSSFOG00015008375.2"/>
</dbReference>
<gene>
    <name evidence="7" type="primary">LOC108922978</name>
</gene>
<feature type="compositionally biased region" description="Basic and acidic residues" evidence="6">
    <location>
        <begin position="497"/>
        <end position="575"/>
    </location>
</feature>
<feature type="region of interest" description="Disordered" evidence="6">
    <location>
        <begin position="95"/>
        <end position="692"/>
    </location>
</feature>
<organism evidence="7 8">
    <name type="scientific">Scleropages formosus</name>
    <name type="common">Asian bonytongue</name>
    <name type="synonym">Osteoglossum formosum</name>
    <dbReference type="NCBI Taxonomy" id="113540"/>
    <lineage>
        <taxon>Eukaryota</taxon>
        <taxon>Metazoa</taxon>
        <taxon>Chordata</taxon>
        <taxon>Craniata</taxon>
        <taxon>Vertebrata</taxon>
        <taxon>Euteleostomi</taxon>
        <taxon>Actinopterygii</taxon>
        <taxon>Neopterygii</taxon>
        <taxon>Teleostei</taxon>
        <taxon>Osteoglossocephala</taxon>
        <taxon>Osteoglossomorpha</taxon>
        <taxon>Osteoglossiformes</taxon>
        <taxon>Osteoglossidae</taxon>
        <taxon>Scleropages</taxon>
    </lineage>
</organism>
<dbReference type="Proteomes" id="UP000694397">
    <property type="component" value="Chromosome 13"/>
</dbReference>
<feature type="compositionally biased region" description="Low complexity" evidence="6">
    <location>
        <begin position="208"/>
        <end position="220"/>
    </location>
</feature>
<feature type="compositionally biased region" description="Basic and acidic residues" evidence="6">
    <location>
        <begin position="95"/>
        <end position="154"/>
    </location>
</feature>
<keyword evidence="5" id="KW-0206">Cytoskeleton</keyword>
<evidence type="ECO:0000256" key="4">
    <source>
        <dbReference type="ARBA" id="ARBA00023054"/>
    </source>
</evidence>
<dbReference type="AlphaFoldDB" id="A0A8C9V1Q3"/>
<feature type="compositionally biased region" description="Low complexity" evidence="6">
    <location>
        <begin position="268"/>
        <end position="278"/>
    </location>
</feature>
<evidence type="ECO:0000256" key="5">
    <source>
        <dbReference type="ARBA" id="ARBA00023212"/>
    </source>
</evidence>
<dbReference type="GO" id="GO:0000226">
    <property type="term" value="P:microtubule cytoskeleton organization"/>
    <property type="evidence" value="ECO:0007669"/>
    <property type="project" value="InterPro"/>
</dbReference>
<feature type="compositionally biased region" description="Basic and acidic residues" evidence="6">
    <location>
        <begin position="624"/>
        <end position="666"/>
    </location>
</feature>
<evidence type="ECO:0000256" key="1">
    <source>
        <dbReference type="ARBA" id="ARBA00004245"/>
    </source>
</evidence>
<dbReference type="GeneTree" id="ENSGT00950000182941"/>
<feature type="region of interest" description="Disordered" evidence="6">
    <location>
        <begin position="1"/>
        <end position="56"/>
    </location>
</feature>
<name>A0A8C9V1Q3_SCLFO</name>
<proteinExistence type="inferred from homology"/>
<feature type="compositionally biased region" description="Basic and acidic residues" evidence="6">
    <location>
        <begin position="282"/>
        <end position="297"/>
    </location>
</feature>
<evidence type="ECO:0000313" key="7">
    <source>
        <dbReference type="Ensembl" id="ENSSFOP00015012975.1"/>
    </source>
</evidence>
<evidence type="ECO:0000256" key="3">
    <source>
        <dbReference type="ARBA" id="ARBA00022490"/>
    </source>
</evidence>
<dbReference type="InterPro" id="IPR008604">
    <property type="entry name" value="MAP7_fam"/>
</dbReference>
<keyword evidence="3" id="KW-0963">Cytoplasm</keyword>
<reference evidence="7" key="2">
    <citation type="submission" date="2025-08" db="UniProtKB">
        <authorList>
            <consortium name="Ensembl"/>
        </authorList>
    </citation>
    <scope>IDENTIFICATION</scope>
</reference>
<protein>
    <submittedName>
        <fullName evidence="7">MAP7 domain containing 3</fullName>
    </submittedName>
</protein>
<dbReference type="InterPro" id="IPR051483">
    <property type="entry name" value="MAP7_domain-containing"/>
</dbReference>
<evidence type="ECO:0000256" key="6">
    <source>
        <dbReference type="SAM" id="MobiDB-lite"/>
    </source>
</evidence>
<dbReference type="Pfam" id="PF05672">
    <property type="entry name" value="MAP7"/>
    <property type="match status" value="1"/>
</dbReference>
<feature type="compositionally biased region" description="Basic and acidic residues" evidence="6">
    <location>
        <begin position="682"/>
        <end position="692"/>
    </location>
</feature>
<feature type="compositionally biased region" description="Pro residues" evidence="6">
    <location>
        <begin position="433"/>
        <end position="443"/>
    </location>
</feature>
<reference evidence="7" key="3">
    <citation type="submission" date="2025-09" db="UniProtKB">
        <authorList>
            <consortium name="Ensembl"/>
        </authorList>
    </citation>
    <scope>IDENTIFICATION</scope>
</reference>
<comment type="subcellular location">
    <subcellularLocation>
        <location evidence="1">Cytoplasm</location>
        <location evidence="1">Cytoskeleton</location>
    </subcellularLocation>
</comment>